<evidence type="ECO:0000256" key="1">
    <source>
        <dbReference type="SAM" id="MobiDB-lite"/>
    </source>
</evidence>
<feature type="chain" id="PRO_5012700682" evidence="2">
    <location>
        <begin position="16"/>
        <end position="78"/>
    </location>
</feature>
<sequence>MTIVVVVAIILVVLCAVCCPLYVSCCNRLSNNKSTQHKDNIAHIMEAITFSSAKHPTLNPINSNDTNNNNNNNNNNNK</sequence>
<gene>
    <name evidence="3" type="ORF">RFI_17860</name>
</gene>
<name>X6MZD2_RETFI</name>
<dbReference type="EMBL" id="ASPP01013731">
    <property type="protein sequence ID" value="ETO19370.1"/>
    <property type="molecule type" value="Genomic_DNA"/>
</dbReference>
<protein>
    <submittedName>
        <fullName evidence="3">Uncharacterized protein</fullName>
    </submittedName>
</protein>
<feature type="signal peptide" evidence="2">
    <location>
        <begin position="1"/>
        <end position="15"/>
    </location>
</feature>
<feature type="compositionally biased region" description="Low complexity" evidence="1">
    <location>
        <begin position="59"/>
        <end position="78"/>
    </location>
</feature>
<evidence type="ECO:0000256" key="2">
    <source>
        <dbReference type="SAM" id="SignalP"/>
    </source>
</evidence>
<keyword evidence="2" id="KW-0732">Signal</keyword>
<reference evidence="3 4" key="1">
    <citation type="journal article" date="2013" name="Curr. Biol.">
        <title>The Genome of the Foraminiferan Reticulomyxa filosa.</title>
        <authorList>
            <person name="Glockner G."/>
            <person name="Hulsmann N."/>
            <person name="Schleicher M."/>
            <person name="Noegel A.A."/>
            <person name="Eichinger L."/>
            <person name="Gallinger C."/>
            <person name="Pawlowski J."/>
            <person name="Sierra R."/>
            <person name="Euteneuer U."/>
            <person name="Pillet L."/>
            <person name="Moustafa A."/>
            <person name="Platzer M."/>
            <person name="Groth M."/>
            <person name="Szafranski K."/>
            <person name="Schliwa M."/>
        </authorList>
    </citation>
    <scope>NUCLEOTIDE SEQUENCE [LARGE SCALE GENOMIC DNA]</scope>
</reference>
<evidence type="ECO:0000313" key="4">
    <source>
        <dbReference type="Proteomes" id="UP000023152"/>
    </source>
</evidence>
<accession>X6MZD2</accession>
<feature type="region of interest" description="Disordered" evidence="1">
    <location>
        <begin position="55"/>
        <end position="78"/>
    </location>
</feature>
<dbReference type="Proteomes" id="UP000023152">
    <property type="component" value="Unassembled WGS sequence"/>
</dbReference>
<dbReference type="AlphaFoldDB" id="X6MZD2"/>
<comment type="caution">
    <text evidence="3">The sequence shown here is derived from an EMBL/GenBank/DDBJ whole genome shotgun (WGS) entry which is preliminary data.</text>
</comment>
<keyword evidence="4" id="KW-1185">Reference proteome</keyword>
<organism evidence="3 4">
    <name type="scientific">Reticulomyxa filosa</name>
    <dbReference type="NCBI Taxonomy" id="46433"/>
    <lineage>
        <taxon>Eukaryota</taxon>
        <taxon>Sar</taxon>
        <taxon>Rhizaria</taxon>
        <taxon>Retaria</taxon>
        <taxon>Foraminifera</taxon>
        <taxon>Monothalamids</taxon>
        <taxon>Reticulomyxidae</taxon>
        <taxon>Reticulomyxa</taxon>
    </lineage>
</organism>
<evidence type="ECO:0000313" key="3">
    <source>
        <dbReference type="EMBL" id="ETO19370.1"/>
    </source>
</evidence>
<proteinExistence type="predicted"/>